<evidence type="ECO:0000256" key="2">
    <source>
        <dbReference type="ARBA" id="ARBA00022692"/>
    </source>
</evidence>
<feature type="transmembrane region" description="Helical" evidence="6">
    <location>
        <begin position="96"/>
        <end position="121"/>
    </location>
</feature>
<keyword evidence="2 6" id="KW-0812">Transmembrane</keyword>
<feature type="transmembrane region" description="Helical" evidence="6">
    <location>
        <begin position="321"/>
        <end position="343"/>
    </location>
</feature>
<comment type="subcellular location">
    <subcellularLocation>
        <location evidence="1">Membrane</location>
        <topology evidence="1">Multi-pass membrane protein</topology>
    </subcellularLocation>
</comment>
<feature type="domain" description="ABC transmembrane type-1" evidence="7">
    <location>
        <begin position="97"/>
        <end position="382"/>
    </location>
</feature>
<protein>
    <submittedName>
        <fullName evidence="8">Unnamed protein product</fullName>
    </submittedName>
</protein>
<dbReference type="FunFam" id="1.20.1560.10:FF:000302">
    <property type="entry name" value="Uncharacterized protein"/>
    <property type="match status" value="1"/>
</dbReference>
<evidence type="ECO:0000256" key="5">
    <source>
        <dbReference type="SAM" id="MobiDB-lite"/>
    </source>
</evidence>
<comment type="caution">
    <text evidence="8">The sequence shown here is derived from an EMBL/GenBank/DDBJ whole genome shotgun (WGS) entry which is preliminary data.</text>
</comment>
<keyword evidence="4 6" id="KW-0472">Membrane</keyword>
<evidence type="ECO:0000256" key="6">
    <source>
        <dbReference type="SAM" id="Phobius"/>
    </source>
</evidence>
<keyword evidence="9" id="KW-1185">Reference proteome</keyword>
<evidence type="ECO:0000256" key="3">
    <source>
        <dbReference type="ARBA" id="ARBA00022989"/>
    </source>
</evidence>
<dbReference type="InterPro" id="IPR011527">
    <property type="entry name" value="ABC1_TM_dom"/>
</dbReference>
<evidence type="ECO:0000256" key="1">
    <source>
        <dbReference type="ARBA" id="ARBA00004141"/>
    </source>
</evidence>
<feature type="compositionally biased region" description="Low complexity" evidence="5">
    <location>
        <begin position="11"/>
        <end position="25"/>
    </location>
</feature>
<dbReference type="GO" id="GO:0005524">
    <property type="term" value="F:ATP binding"/>
    <property type="evidence" value="ECO:0007669"/>
    <property type="project" value="InterPro"/>
</dbReference>
<evidence type="ECO:0000313" key="9">
    <source>
        <dbReference type="Proteomes" id="UP001165121"/>
    </source>
</evidence>
<keyword evidence="3 6" id="KW-1133">Transmembrane helix</keyword>
<dbReference type="InterPro" id="IPR039421">
    <property type="entry name" value="Type_1_exporter"/>
</dbReference>
<feature type="region of interest" description="Disordered" evidence="5">
    <location>
        <begin position="10"/>
        <end position="38"/>
    </location>
</feature>
<sequence>MGHGDVIQQVAASAASGSSSSPRAAQFEMSPRPKSPLQAPYAALATPKAAEKSCSRPSSSVSFVPATQDSSLLVDDRPLSFLALYRFATPADKLQLVLGAVLAGLNGAIFPCMALVFGTAINAFAQADGGVDRDAVNRAALYYFLIAVALFATDCLAYILFCNSAERQMKALRGHVFAHMLYMDVSWYDHNDAFELSSRITGDTVKIKDGMGQKLSDSIKYTCQFFVGYIIGFARGWDMSLVMACVMPFMALSLKYMVGLFRKRAVLSQKMYAEAGAVAEETLGSIRTVASLNGEKRAIDKYNEQAVLVETGNIAISKRSACVFGCMMGSIWLMYAAGLWYGGSKVARAEASPGTVFQAFFGVLMGTISLSQISPNITAVAEAKGAAVAIYKILDTPSAIDASQEDTGDKPESCAGRIQAVNVNFTYPSRPDVQILNNYNVSIEPGQTRLHPTRRT</sequence>
<dbReference type="PROSITE" id="PS50929">
    <property type="entry name" value="ABC_TM1F"/>
    <property type="match status" value="1"/>
</dbReference>
<name>A0A9W7D3T0_9STRA</name>
<dbReference type="InterPro" id="IPR036640">
    <property type="entry name" value="ABC1_TM_sf"/>
</dbReference>
<evidence type="ECO:0000259" key="7">
    <source>
        <dbReference type="PROSITE" id="PS50929"/>
    </source>
</evidence>
<reference evidence="8" key="1">
    <citation type="submission" date="2023-04" db="EMBL/GenBank/DDBJ databases">
        <title>Phytophthora fragariaefolia NBRC 109709.</title>
        <authorList>
            <person name="Ichikawa N."/>
            <person name="Sato H."/>
            <person name="Tonouchi N."/>
        </authorList>
    </citation>
    <scope>NUCLEOTIDE SEQUENCE</scope>
    <source>
        <strain evidence="8">NBRC 109709</strain>
    </source>
</reference>
<evidence type="ECO:0000313" key="8">
    <source>
        <dbReference type="EMBL" id="GMF57688.1"/>
    </source>
</evidence>
<dbReference type="InterPro" id="IPR027417">
    <property type="entry name" value="P-loop_NTPase"/>
</dbReference>
<dbReference type="Pfam" id="PF00664">
    <property type="entry name" value="ABC_membrane"/>
    <property type="match status" value="1"/>
</dbReference>
<dbReference type="Proteomes" id="UP001165121">
    <property type="component" value="Unassembled WGS sequence"/>
</dbReference>
<feature type="transmembrane region" description="Helical" evidence="6">
    <location>
        <begin position="141"/>
        <end position="161"/>
    </location>
</feature>
<dbReference type="GO" id="GO:0090374">
    <property type="term" value="P:oligopeptide export from mitochondrion"/>
    <property type="evidence" value="ECO:0007669"/>
    <property type="project" value="TreeGrafter"/>
</dbReference>
<dbReference type="AlphaFoldDB" id="A0A9W7D3T0"/>
<gene>
    <name evidence="8" type="ORF">Pfra01_002467100</name>
</gene>
<organism evidence="8 9">
    <name type="scientific">Phytophthora fragariaefolia</name>
    <dbReference type="NCBI Taxonomy" id="1490495"/>
    <lineage>
        <taxon>Eukaryota</taxon>
        <taxon>Sar</taxon>
        <taxon>Stramenopiles</taxon>
        <taxon>Oomycota</taxon>
        <taxon>Peronosporomycetes</taxon>
        <taxon>Peronosporales</taxon>
        <taxon>Peronosporaceae</taxon>
        <taxon>Phytophthora</taxon>
    </lineage>
</organism>
<dbReference type="SUPFAM" id="SSF90123">
    <property type="entry name" value="ABC transporter transmembrane region"/>
    <property type="match status" value="1"/>
</dbReference>
<dbReference type="Gene3D" id="1.20.1560.10">
    <property type="entry name" value="ABC transporter type 1, transmembrane domain"/>
    <property type="match status" value="1"/>
</dbReference>
<dbReference type="OrthoDB" id="6500128at2759"/>
<dbReference type="GO" id="GO:0015421">
    <property type="term" value="F:ABC-type oligopeptide transporter activity"/>
    <property type="evidence" value="ECO:0007669"/>
    <property type="project" value="TreeGrafter"/>
</dbReference>
<dbReference type="GO" id="GO:0005743">
    <property type="term" value="C:mitochondrial inner membrane"/>
    <property type="evidence" value="ECO:0007669"/>
    <property type="project" value="TreeGrafter"/>
</dbReference>
<dbReference type="PANTHER" id="PTHR43394:SF18">
    <property type="entry name" value="ABC TRANSPORTER B FAMILY MEMBER 11-LIKE"/>
    <property type="match status" value="1"/>
</dbReference>
<dbReference type="PANTHER" id="PTHR43394">
    <property type="entry name" value="ATP-DEPENDENT PERMEASE MDL1, MITOCHONDRIAL"/>
    <property type="match status" value="1"/>
</dbReference>
<feature type="transmembrane region" description="Helical" evidence="6">
    <location>
        <begin position="355"/>
        <end position="374"/>
    </location>
</feature>
<dbReference type="Gene3D" id="3.40.50.300">
    <property type="entry name" value="P-loop containing nucleotide triphosphate hydrolases"/>
    <property type="match status" value="1"/>
</dbReference>
<evidence type="ECO:0000256" key="4">
    <source>
        <dbReference type="ARBA" id="ARBA00023136"/>
    </source>
</evidence>
<feature type="transmembrane region" description="Helical" evidence="6">
    <location>
        <begin position="241"/>
        <end position="261"/>
    </location>
</feature>
<proteinExistence type="predicted"/>
<dbReference type="EMBL" id="BSXT01004388">
    <property type="protein sequence ID" value="GMF57688.1"/>
    <property type="molecule type" value="Genomic_DNA"/>
</dbReference>
<accession>A0A9W7D3T0</accession>
<dbReference type="CDD" id="cd18577">
    <property type="entry name" value="ABC_6TM_Pgp_ABCB1_D1_like"/>
    <property type="match status" value="1"/>
</dbReference>